<evidence type="ECO:0000256" key="3">
    <source>
        <dbReference type="ARBA" id="ARBA00022723"/>
    </source>
</evidence>
<dbReference type="Gene3D" id="1.10.1060.10">
    <property type="entry name" value="Alpha-helical ferredoxin"/>
    <property type="match status" value="1"/>
</dbReference>
<dbReference type="PANTHER" id="PTHR31332:SF6">
    <property type="entry name" value="FORMATE DEHYDROGENASE SUBUNIT BETA"/>
    <property type="match status" value="1"/>
</dbReference>
<evidence type="ECO:0000256" key="10">
    <source>
        <dbReference type="ARBA" id="ARBA00049724"/>
    </source>
</evidence>
<protein>
    <recommendedName>
        <fullName evidence="10">formate dehydrogenase (coenzyme F420)</fullName>
        <ecNumber evidence="10">1.17.98.3</ecNumber>
    </recommendedName>
</protein>
<dbReference type="InterPro" id="IPR009051">
    <property type="entry name" value="Helical_ferredxn"/>
</dbReference>
<proteinExistence type="inferred from homology"/>
<comment type="cofactor">
    <cofactor evidence="1">
        <name>Zn(2+)</name>
        <dbReference type="ChEBI" id="CHEBI:29105"/>
    </cofactor>
</comment>
<keyword evidence="7" id="KW-0411">Iron-sulfur</keyword>
<dbReference type="SMR" id="A5UN89"/>
<dbReference type="AlphaFoldDB" id="A5UN89"/>
<dbReference type="SUPFAM" id="SSF46548">
    <property type="entry name" value="alpha-helical ferredoxin"/>
    <property type="match status" value="1"/>
</dbReference>
<reference evidence="12 13" key="1">
    <citation type="journal article" date="2007" name="Proc. Natl. Acad. Sci. U.S.A.">
        <title>Genomic and metabolic adaptations of Methanobrevibacter smithii to the human gut.</title>
        <authorList>
            <person name="Samuel B.S."/>
            <person name="Hansen E.E."/>
            <person name="Manchester J.K."/>
            <person name="Coutinho P.M."/>
            <person name="Henrissat B."/>
            <person name="Fulton R."/>
            <person name="Latreille P."/>
            <person name="Kim K."/>
            <person name="Wilson R.K."/>
            <person name="Gordon J.I."/>
        </authorList>
    </citation>
    <scope>NUCLEOTIDE SEQUENCE [LARGE SCALE GENOMIC DNA]</scope>
    <source>
        <strain evidence="13">ATCC 35061 / DSM 861 / OCM 144 / PS</strain>
    </source>
</reference>
<dbReference type="BioCyc" id="MSMI420247:GHWZ-1500-MONOMER"/>
<dbReference type="STRING" id="420247.Msm_1462"/>
<dbReference type="EMBL" id="CP000678">
    <property type="protein sequence ID" value="ABQ87667.1"/>
    <property type="molecule type" value="Genomic_DNA"/>
</dbReference>
<keyword evidence="6" id="KW-0408">Iron</keyword>
<dbReference type="GO" id="GO:0052592">
    <property type="term" value="F:oxidoreductase activity, acting on CH or CH2 groups, with an iron-sulfur protein as acceptor"/>
    <property type="evidence" value="ECO:0007669"/>
    <property type="project" value="TreeGrafter"/>
</dbReference>
<evidence type="ECO:0000256" key="8">
    <source>
        <dbReference type="ARBA" id="ARBA00038369"/>
    </source>
</evidence>
<dbReference type="Pfam" id="PF04422">
    <property type="entry name" value="FrhB_FdhB_N"/>
    <property type="match status" value="1"/>
</dbReference>
<comment type="similarity">
    <text evidence="8">Belongs to the FrhB family.</text>
</comment>
<feature type="domain" description="4Fe-4S ferredoxin-type" evidence="11">
    <location>
        <begin position="269"/>
        <end position="290"/>
    </location>
</feature>
<keyword evidence="5 12" id="KW-0560">Oxidoreductase</keyword>
<keyword evidence="13" id="KW-1185">Reference proteome</keyword>
<evidence type="ECO:0000256" key="4">
    <source>
        <dbReference type="ARBA" id="ARBA00022833"/>
    </source>
</evidence>
<accession>A5UN89</accession>
<dbReference type="PATRIC" id="fig|420247.28.peg.1456"/>
<evidence type="ECO:0000256" key="5">
    <source>
        <dbReference type="ARBA" id="ARBA00023002"/>
    </source>
</evidence>
<evidence type="ECO:0000313" key="13">
    <source>
        <dbReference type="Proteomes" id="UP000001992"/>
    </source>
</evidence>
<dbReference type="HOGENOM" id="CLU_063409_0_0_2"/>
<comment type="cofactor">
    <cofactor evidence="2">
        <name>FAD</name>
        <dbReference type="ChEBI" id="CHEBI:57692"/>
    </cofactor>
</comment>
<evidence type="ECO:0000259" key="11">
    <source>
        <dbReference type="PROSITE" id="PS51379"/>
    </source>
</evidence>
<dbReference type="Pfam" id="PF04432">
    <property type="entry name" value="FrhB_FdhB_C"/>
    <property type="match status" value="1"/>
</dbReference>
<evidence type="ECO:0000256" key="9">
    <source>
        <dbReference type="ARBA" id="ARBA00047971"/>
    </source>
</evidence>
<dbReference type="EnsemblBacteria" id="ABQ87667">
    <property type="protein sequence ID" value="ABQ87667"/>
    <property type="gene ID" value="Msm_1462"/>
</dbReference>
<dbReference type="PROSITE" id="PS51379">
    <property type="entry name" value="4FE4S_FER_2"/>
    <property type="match status" value="2"/>
</dbReference>
<dbReference type="InterPro" id="IPR045220">
    <property type="entry name" value="FRHB/FDHB/HCAR-like"/>
</dbReference>
<dbReference type="PROSITE" id="PS00198">
    <property type="entry name" value="4FE4S_FER_1"/>
    <property type="match status" value="2"/>
</dbReference>
<dbReference type="InterPro" id="IPR017900">
    <property type="entry name" value="4Fe4S_Fe_S_CS"/>
</dbReference>
<keyword evidence="4" id="KW-0862">Zinc</keyword>
<name>A5UN89_METS3</name>
<dbReference type="InterPro" id="IPR007516">
    <property type="entry name" value="Co_F420_Hydgase/DH_bsu_N"/>
</dbReference>
<evidence type="ECO:0000256" key="7">
    <source>
        <dbReference type="ARBA" id="ARBA00023014"/>
    </source>
</evidence>
<sequence>MSSNYILARSKDEEILKKAAVGGAVTGILQYLLDNNIIDGVLTLKPEDDIYDGIPTIATTSEELLKTSGSLHCAPTMTADLISKYLSDKKIGIAVKPCDAKAVNELIKRHRINPDNIYTIGLNCGGTISPITAREMLKLYYDIDPSSVVKEEIAKGKFIVELEDGSEKAVSIDELEENGYGRRHNCQRCDLKVPRNADIACGNWGAEDGWTFIEINSEKGAKIVNQAKAEGYIEGKTPSEKAIGIRSKIENLMTKMGEKEKTSLLDEDISIGSDEWNRCIQCYACRDICPICWCNECELEKSYFENENENCPPSAISFQGVRLSHMAFSCVNCGQCGDVCPMEIPVDKLFDKIQRKYKNRTGYIAGISEEKPPLYSPKKEIL</sequence>
<evidence type="ECO:0000256" key="2">
    <source>
        <dbReference type="ARBA" id="ARBA00001974"/>
    </source>
</evidence>
<dbReference type="GeneID" id="78818110"/>
<evidence type="ECO:0000256" key="1">
    <source>
        <dbReference type="ARBA" id="ARBA00001947"/>
    </source>
</evidence>
<dbReference type="Pfam" id="PF13534">
    <property type="entry name" value="Fer4_17"/>
    <property type="match status" value="1"/>
</dbReference>
<dbReference type="InterPro" id="IPR017896">
    <property type="entry name" value="4Fe4S_Fe-S-bd"/>
</dbReference>
<comment type="catalytic activity">
    <reaction evidence="9">
        <text>oxidized coenzyme F420-(gamma-L-Glu)(n) + formate + 2 H(+) = reduced coenzyme F420-(gamma-L-Glu)(n) + CO2</text>
        <dbReference type="Rhea" id="RHEA:42764"/>
        <dbReference type="Rhea" id="RHEA-COMP:12939"/>
        <dbReference type="Rhea" id="RHEA-COMP:14378"/>
        <dbReference type="ChEBI" id="CHEBI:15378"/>
        <dbReference type="ChEBI" id="CHEBI:15740"/>
        <dbReference type="ChEBI" id="CHEBI:16526"/>
        <dbReference type="ChEBI" id="CHEBI:133980"/>
        <dbReference type="ChEBI" id="CHEBI:139511"/>
        <dbReference type="EC" id="1.17.98.3"/>
    </reaction>
</comment>
<organism evidence="12 13">
    <name type="scientific">Methanobrevibacter smithii (strain ATCC 35061 / DSM 861 / OCM 144 / PS)</name>
    <dbReference type="NCBI Taxonomy" id="420247"/>
    <lineage>
        <taxon>Archaea</taxon>
        <taxon>Methanobacteriati</taxon>
        <taxon>Methanobacteriota</taxon>
        <taxon>Methanomada group</taxon>
        <taxon>Methanobacteria</taxon>
        <taxon>Methanobacteriales</taxon>
        <taxon>Methanobacteriaceae</taxon>
        <taxon>Methanobrevibacter</taxon>
    </lineage>
</organism>
<dbReference type="EC" id="1.17.98.3" evidence="10"/>
<dbReference type="GO" id="GO:0046872">
    <property type="term" value="F:metal ion binding"/>
    <property type="evidence" value="ECO:0007669"/>
    <property type="project" value="UniProtKB-KW"/>
</dbReference>
<dbReference type="GO" id="GO:0051536">
    <property type="term" value="F:iron-sulfur cluster binding"/>
    <property type="evidence" value="ECO:0007669"/>
    <property type="project" value="UniProtKB-KW"/>
</dbReference>
<evidence type="ECO:0000313" key="12">
    <source>
        <dbReference type="EMBL" id="ABQ87667.1"/>
    </source>
</evidence>
<dbReference type="Proteomes" id="UP000001992">
    <property type="component" value="Chromosome"/>
</dbReference>
<gene>
    <name evidence="12" type="ordered locus">Msm_1462</name>
</gene>
<dbReference type="PANTHER" id="PTHR31332">
    <property type="entry name" value="7-HYDROXYMETHYL CHLOROPHYLL A REDUCTASE, CHLOROPLASTIC"/>
    <property type="match status" value="1"/>
</dbReference>
<dbReference type="GO" id="GO:0043794">
    <property type="term" value="F:formate dehydrogenase (coenzyme F420) activity"/>
    <property type="evidence" value="ECO:0007669"/>
    <property type="project" value="UniProtKB-EC"/>
</dbReference>
<feature type="domain" description="4Fe-4S ferredoxin-type" evidence="11">
    <location>
        <begin position="321"/>
        <end position="352"/>
    </location>
</feature>
<evidence type="ECO:0000256" key="6">
    <source>
        <dbReference type="ARBA" id="ARBA00023004"/>
    </source>
</evidence>
<dbReference type="InterPro" id="IPR007525">
    <property type="entry name" value="FrhB_FdhB_C"/>
</dbReference>
<keyword evidence="3" id="KW-0479">Metal-binding</keyword>
<dbReference type="RefSeq" id="WP_011954524.1">
    <property type="nucleotide sequence ID" value="NC_009515.1"/>
</dbReference>
<dbReference type="KEGG" id="msi:Msm_1462"/>
<dbReference type="eggNOG" id="arCOG02653">
    <property type="taxonomic scope" value="Archaea"/>
</dbReference>